<dbReference type="GO" id="GO:0005524">
    <property type="term" value="F:ATP binding"/>
    <property type="evidence" value="ECO:0007669"/>
    <property type="project" value="UniProtKB-KW"/>
</dbReference>
<dbReference type="EMBL" id="AGEG01000001">
    <property type="protein sequence ID" value="EHR38329.1"/>
    <property type="molecule type" value="Genomic_DNA"/>
</dbReference>
<keyword evidence="2" id="KW-0547">Nucleotide-binding</keyword>
<proteinExistence type="predicted"/>
<gene>
    <name evidence="5" type="ORF">HMPREF9708_00039</name>
</gene>
<dbReference type="PANTHER" id="PTHR42939:SF1">
    <property type="entry name" value="ABC TRANSPORTER ATP-BINDING PROTEIN ALBC-RELATED"/>
    <property type="match status" value="1"/>
</dbReference>
<dbReference type="PATRIC" id="fig|883113.3.peg.39"/>
<dbReference type="HOGENOM" id="CLU_000604_1_2_9"/>
<dbReference type="SMART" id="SM00382">
    <property type="entry name" value="AAA"/>
    <property type="match status" value="1"/>
</dbReference>
<dbReference type="PROSITE" id="PS00211">
    <property type="entry name" value="ABC_TRANSPORTER_1"/>
    <property type="match status" value="1"/>
</dbReference>
<dbReference type="eggNOG" id="COG1131">
    <property type="taxonomic scope" value="Bacteria"/>
</dbReference>
<dbReference type="InterPro" id="IPR003439">
    <property type="entry name" value="ABC_transporter-like_ATP-bd"/>
</dbReference>
<evidence type="ECO:0000313" key="6">
    <source>
        <dbReference type="Proteomes" id="UP000006190"/>
    </source>
</evidence>
<accession>H3NGQ0</accession>
<dbReference type="Gene3D" id="3.40.50.300">
    <property type="entry name" value="P-loop containing nucleotide triphosphate hydrolases"/>
    <property type="match status" value="1"/>
</dbReference>
<protein>
    <recommendedName>
        <fullName evidence="4">ABC transporter domain-containing protein</fullName>
    </recommendedName>
</protein>
<dbReference type="PANTHER" id="PTHR42939">
    <property type="entry name" value="ABC TRANSPORTER ATP-BINDING PROTEIN ALBC-RELATED"/>
    <property type="match status" value="1"/>
</dbReference>
<sequence>MISIDSLQVAYGDKEVLNINQPIRFKSGEKIGIIGSNGAGKSTLIKAILGLIPYKGHIQRDVHHSQMAVHMQFNNYSTSVKTRDIIQMVANSKIEEDPKLQELIDFFDFSKLLNKTFKQLSGGEKQKLTLILVMWQDAPLTIFDEVTTGLDFVTRQMLMDKIVDYYHDKTTTVLLVSHYYEELENICDQLLYLHQGDVLFYGNKKDLFQTYCTPSVILMDDNETTQQLVGPKDRITSMPNKLAAGINDKNQEKQLVEALIDADQAFERVNDSIELTVLNALEKEGYHE</sequence>
<evidence type="ECO:0000313" key="5">
    <source>
        <dbReference type="EMBL" id="EHR38329.1"/>
    </source>
</evidence>
<comment type="caution">
    <text evidence="5">The sequence shown here is derived from an EMBL/GenBank/DDBJ whole genome shotgun (WGS) entry which is preliminary data.</text>
</comment>
<dbReference type="STRING" id="883113.HMPREF9708_00039"/>
<dbReference type="GO" id="GO:0016887">
    <property type="term" value="F:ATP hydrolysis activity"/>
    <property type="evidence" value="ECO:0007669"/>
    <property type="project" value="InterPro"/>
</dbReference>
<name>H3NGQ0_9LACT</name>
<dbReference type="OrthoDB" id="9804819at2"/>
<keyword evidence="6" id="KW-1185">Reference proteome</keyword>
<evidence type="ECO:0000256" key="2">
    <source>
        <dbReference type="ARBA" id="ARBA00022741"/>
    </source>
</evidence>
<dbReference type="InterPro" id="IPR027417">
    <property type="entry name" value="P-loop_NTPase"/>
</dbReference>
<dbReference type="Proteomes" id="UP000006190">
    <property type="component" value="Unassembled WGS sequence"/>
</dbReference>
<dbReference type="PROSITE" id="PS50893">
    <property type="entry name" value="ABC_TRANSPORTER_2"/>
    <property type="match status" value="1"/>
</dbReference>
<dbReference type="InterPro" id="IPR051782">
    <property type="entry name" value="ABC_Transporter_VariousFunc"/>
</dbReference>
<feature type="domain" description="ABC transporter" evidence="4">
    <location>
        <begin position="2"/>
        <end position="220"/>
    </location>
</feature>
<keyword evidence="3" id="KW-0067">ATP-binding</keyword>
<dbReference type="SUPFAM" id="SSF52540">
    <property type="entry name" value="P-loop containing nucleoside triphosphate hydrolases"/>
    <property type="match status" value="1"/>
</dbReference>
<evidence type="ECO:0000256" key="1">
    <source>
        <dbReference type="ARBA" id="ARBA00022448"/>
    </source>
</evidence>
<dbReference type="InterPro" id="IPR017871">
    <property type="entry name" value="ABC_transporter-like_CS"/>
</dbReference>
<evidence type="ECO:0000259" key="4">
    <source>
        <dbReference type="PROSITE" id="PS50893"/>
    </source>
</evidence>
<dbReference type="Pfam" id="PF00005">
    <property type="entry name" value="ABC_tran"/>
    <property type="match status" value="1"/>
</dbReference>
<organism evidence="5 6">
    <name type="scientific">Facklamia languida CCUG 37842</name>
    <dbReference type="NCBI Taxonomy" id="883113"/>
    <lineage>
        <taxon>Bacteria</taxon>
        <taxon>Bacillati</taxon>
        <taxon>Bacillota</taxon>
        <taxon>Bacilli</taxon>
        <taxon>Lactobacillales</taxon>
        <taxon>Aerococcaceae</taxon>
        <taxon>Facklamia</taxon>
    </lineage>
</organism>
<dbReference type="RefSeq" id="WP_006307882.1">
    <property type="nucleotide sequence ID" value="NZ_JH601133.1"/>
</dbReference>
<keyword evidence="1" id="KW-0813">Transport</keyword>
<dbReference type="InterPro" id="IPR003593">
    <property type="entry name" value="AAA+_ATPase"/>
</dbReference>
<evidence type="ECO:0000256" key="3">
    <source>
        <dbReference type="ARBA" id="ARBA00022840"/>
    </source>
</evidence>
<dbReference type="AlphaFoldDB" id="H3NGQ0"/>
<reference evidence="5 6" key="1">
    <citation type="submission" date="2012-01" db="EMBL/GenBank/DDBJ databases">
        <title>The Genome Sequence of Facklamia languida CCUG 37842.</title>
        <authorList>
            <consortium name="The Broad Institute Genome Sequencing Platform"/>
            <person name="Earl A."/>
            <person name="Ward D."/>
            <person name="Feldgarden M."/>
            <person name="Gevers D."/>
            <person name="Huys G."/>
            <person name="Young S.K."/>
            <person name="Zeng Q."/>
            <person name="Gargeya S."/>
            <person name="Fitzgerald M."/>
            <person name="Haas B."/>
            <person name="Abouelleil A."/>
            <person name="Alvarado L."/>
            <person name="Arachchi H.M."/>
            <person name="Berlin A."/>
            <person name="Chapman S.B."/>
            <person name="Gearin G."/>
            <person name="Goldberg J."/>
            <person name="Griggs A."/>
            <person name="Gujja S."/>
            <person name="Hansen M."/>
            <person name="Heiman D."/>
            <person name="Howarth C."/>
            <person name="Larimer J."/>
            <person name="Lui A."/>
            <person name="MacDonald P.J.P."/>
            <person name="McCowen C."/>
            <person name="Montmayeur A."/>
            <person name="Murphy C."/>
            <person name="Neiman D."/>
            <person name="Pearson M."/>
            <person name="Priest M."/>
            <person name="Roberts A."/>
            <person name="Saif S."/>
            <person name="Shea T."/>
            <person name="Sisk P."/>
            <person name="Stolte C."/>
            <person name="Sykes S."/>
            <person name="Wortman J."/>
            <person name="Nusbaum C."/>
            <person name="Birren B."/>
        </authorList>
    </citation>
    <scope>NUCLEOTIDE SEQUENCE [LARGE SCALE GENOMIC DNA]</scope>
    <source>
        <strain evidence="5 6">CCUG 37842</strain>
    </source>
</reference>